<dbReference type="AlphaFoldDB" id="A0A0F9HY11"/>
<reference evidence="1" key="1">
    <citation type="journal article" date="2015" name="Nature">
        <title>Complex archaea that bridge the gap between prokaryotes and eukaryotes.</title>
        <authorList>
            <person name="Spang A."/>
            <person name="Saw J.H."/>
            <person name="Jorgensen S.L."/>
            <person name="Zaremba-Niedzwiedzka K."/>
            <person name="Martijn J."/>
            <person name="Lind A.E."/>
            <person name="van Eijk R."/>
            <person name="Schleper C."/>
            <person name="Guy L."/>
            <person name="Ettema T.J."/>
        </authorList>
    </citation>
    <scope>NUCLEOTIDE SEQUENCE</scope>
</reference>
<accession>A0A0F9HY11</accession>
<protein>
    <submittedName>
        <fullName evidence="1">Uncharacterized protein</fullName>
    </submittedName>
</protein>
<feature type="non-terminal residue" evidence="1">
    <location>
        <position position="216"/>
    </location>
</feature>
<dbReference type="EMBL" id="LAZR01022975">
    <property type="protein sequence ID" value="KKL80047.1"/>
    <property type="molecule type" value="Genomic_DNA"/>
</dbReference>
<name>A0A0F9HY11_9ZZZZ</name>
<organism evidence="1">
    <name type="scientific">marine sediment metagenome</name>
    <dbReference type="NCBI Taxonomy" id="412755"/>
    <lineage>
        <taxon>unclassified sequences</taxon>
        <taxon>metagenomes</taxon>
        <taxon>ecological metagenomes</taxon>
    </lineage>
</organism>
<comment type="caution">
    <text evidence="1">The sequence shown here is derived from an EMBL/GenBank/DDBJ whole genome shotgun (WGS) entry which is preliminary data.</text>
</comment>
<sequence length="216" mass="23193">MKTFAETPEGKKYLAKLQEGDGKRVPDGMDGLEAQAFKMFTKSRLRAGAIIAEREKTLQGIVEAEERVKALTRQGDMATGEARASAEILLAAEEVQQPLRVRAHLVDALGDAPVQPVTVVLELEVRDGRLGGLLDQLGLNRDRLVQDLVPLLLIIGDGQGLGYLATDDHDHRVHAARVRAHQALQQLGHLQSGELFGKLVPVEVVVGAPPGGAGRG</sequence>
<gene>
    <name evidence="1" type="ORF">LCGC14_2008730</name>
</gene>
<evidence type="ECO:0000313" key="1">
    <source>
        <dbReference type="EMBL" id="KKL80047.1"/>
    </source>
</evidence>
<proteinExistence type="predicted"/>